<sequence>MAIRVGFQKSGITPEDHRHYASTAIPPAAALTSTSGLTTAGGALVSTGAMTATISAFRATIQGTSNSLQSAYPFVNDATAAITITDGHATLPRQDLVVAQVRDNPYDSSGQQDGRIYVVAGTAAASPVAPPVPTSAIPLWEVRVNAGANAGNGGVVWGSALTDRRTYTGWSRIDTGAWTSYTPTWTASGGGASLGNGTLAGRWMRVGRLITVRTTLVLGSTTSAGSGYWSFSVPVVGATTTAGQAGLGSALATDAGVGVHHGVAMVGSAEAVVIAFSNAEDTPWGPASGPITWGNGDSCTLMVSYEGAT</sequence>
<name>A0A1T3P283_9ACTN</name>
<protein>
    <submittedName>
        <fullName evidence="1">Uncharacterized protein</fullName>
    </submittedName>
</protein>
<comment type="caution">
    <text evidence="1">The sequence shown here is derived from an EMBL/GenBank/DDBJ whole genome shotgun (WGS) entry which is preliminary data.</text>
</comment>
<reference evidence="1 2" key="1">
    <citation type="submission" date="2017-03" db="EMBL/GenBank/DDBJ databases">
        <title>Draft genome sequence of Streptomyces scabrisporus NF3, endophyte isolated from Amphipterygium adstringens.</title>
        <authorList>
            <person name="Vazquez M."/>
            <person name="Ceapa C.D."/>
            <person name="Rodriguez Luna D."/>
            <person name="Sanchez Esquivel S."/>
        </authorList>
    </citation>
    <scope>NUCLEOTIDE SEQUENCE [LARGE SCALE GENOMIC DNA]</scope>
    <source>
        <strain evidence="1 2">NF3</strain>
    </source>
</reference>
<dbReference type="RefSeq" id="WP_078977299.1">
    <property type="nucleotide sequence ID" value="NZ_MWQN01000001.1"/>
</dbReference>
<dbReference type="OrthoDB" id="4237396at2"/>
<keyword evidence="2" id="KW-1185">Reference proteome</keyword>
<dbReference type="STRING" id="159449.B4N89_20520"/>
<dbReference type="EMBL" id="MWQN01000001">
    <property type="protein sequence ID" value="OPC83000.1"/>
    <property type="molecule type" value="Genomic_DNA"/>
</dbReference>
<evidence type="ECO:0000313" key="2">
    <source>
        <dbReference type="Proteomes" id="UP000190037"/>
    </source>
</evidence>
<dbReference type="Proteomes" id="UP000190037">
    <property type="component" value="Unassembled WGS sequence"/>
</dbReference>
<proteinExistence type="predicted"/>
<gene>
    <name evidence="1" type="ORF">B4N89_20520</name>
</gene>
<organism evidence="1 2">
    <name type="scientific">Embleya scabrispora</name>
    <dbReference type="NCBI Taxonomy" id="159449"/>
    <lineage>
        <taxon>Bacteria</taxon>
        <taxon>Bacillati</taxon>
        <taxon>Actinomycetota</taxon>
        <taxon>Actinomycetes</taxon>
        <taxon>Kitasatosporales</taxon>
        <taxon>Streptomycetaceae</taxon>
        <taxon>Embleya</taxon>
    </lineage>
</organism>
<dbReference type="AlphaFoldDB" id="A0A1T3P283"/>
<evidence type="ECO:0000313" key="1">
    <source>
        <dbReference type="EMBL" id="OPC83000.1"/>
    </source>
</evidence>
<accession>A0A1T3P283</accession>